<proteinExistence type="predicted"/>
<dbReference type="Proteomes" id="UP001157069">
    <property type="component" value="Unassembled WGS sequence"/>
</dbReference>
<protein>
    <recommendedName>
        <fullName evidence="4">Chitinase</fullName>
    </recommendedName>
</protein>
<keyword evidence="1" id="KW-0732">Signal</keyword>
<feature type="signal peptide" evidence="1">
    <location>
        <begin position="1"/>
        <end position="34"/>
    </location>
</feature>
<evidence type="ECO:0000313" key="3">
    <source>
        <dbReference type="Proteomes" id="UP001157069"/>
    </source>
</evidence>
<gene>
    <name evidence="2" type="ORF">GCM10025869_27720</name>
</gene>
<accession>A0ABQ6JVK3</accession>
<evidence type="ECO:0000256" key="1">
    <source>
        <dbReference type="SAM" id="SignalP"/>
    </source>
</evidence>
<dbReference type="RefSeq" id="WP_284300915.1">
    <property type="nucleotide sequence ID" value="NZ_BSVA01000001.1"/>
</dbReference>
<name>A0ABQ6JVK3_9MICO</name>
<dbReference type="EMBL" id="BSVA01000001">
    <property type="protein sequence ID" value="GMA92243.1"/>
    <property type="molecule type" value="Genomic_DNA"/>
</dbReference>
<keyword evidence="3" id="KW-1185">Reference proteome</keyword>
<sequence length="67" mass="6769">MTRTRFRTRGIIAALATGAMVATLAGVTSGSAMAAPEAASAAQESAVNGYRNVGYFAQWGCTPAVTS</sequence>
<evidence type="ECO:0000313" key="2">
    <source>
        <dbReference type="EMBL" id="GMA92243.1"/>
    </source>
</evidence>
<feature type="chain" id="PRO_5045163465" description="Chitinase" evidence="1">
    <location>
        <begin position="35"/>
        <end position="67"/>
    </location>
</feature>
<organism evidence="2 3">
    <name type="scientific">Homoserinibacter gongjuensis</name>
    <dbReference type="NCBI Taxonomy" id="1162968"/>
    <lineage>
        <taxon>Bacteria</taxon>
        <taxon>Bacillati</taxon>
        <taxon>Actinomycetota</taxon>
        <taxon>Actinomycetes</taxon>
        <taxon>Micrococcales</taxon>
        <taxon>Microbacteriaceae</taxon>
        <taxon>Homoserinibacter</taxon>
    </lineage>
</organism>
<comment type="caution">
    <text evidence="2">The sequence shown here is derived from an EMBL/GenBank/DDBJ whole genome shotgun (WGS) entry which is preliminary data.</text>
</comment>
<evidence type="ECO:0008006" key="4">
    <source>
        <dbReference type="Google" id="ProtNLM"/>
    </source>
</evidence>
<reference evidence="3" key="1">
    <citation type="journal article" date="2019" name="Int. J. Syst. Evol. Microbiol.">
        <title>The Global Catalogue of Microorganisms (GCM) 10K type strain sequencing project: providing services to taxonomists for standard genome sequencing and annotation.</title>
        <authorList>
            <consortium name="The Broad Institute Genomics Platform"/>
            <consortium name="The Broad Institute Genome Sequencing Center for Infectious Disease"/>
            <person name="Wu L."/>
            <person name="Ma J."/>
        </authorList>
    </citation>
    <scope>NUCLEOTIDE SEQUENCE [LARGE SCALE GENOMIC DNA]</scope>
    <source>
        <strain evidence="3">NBRC 108755</strain>
    </source>
</reference>